<dbReference type="Proteomes" id="UP000236725">
    <property type="component" value="Unassembled WGS sequence"/>
</dbReference>
<name>A0A8G2BXL0_9BACT</name>
<protein>
    <submittedName>
        <fullName evidence="1">Uncharacterized protein</fullName>
    </submittedName>
</protein>
<gene>
    <name evidence="1" type="ORF">SAMN05444001_113101</name>
</gene>
<proteinExistence type="predicted"/>
<feature type="non-terminal residue" evidence="1">
    <location>
        <position position="116"/>
    </location>
</feature>
<comment type="caution">
    <text evidence="1">The sequence shown here is derived from an EMBL/GenBank/DDBJ whole genome shotgun (WGS) entry which is preliminary data.</text>
</comment>
<dbReference type="AlphaFoldDB" id="A0A8G2BXL0"/>
<evidence type="ECO:0000313" key="1">
    <source>
        <dbReference type="EMBL" id="SEG06206.1"/>
    </source>
</evidence>
<reference evidence="1 2" key="1">
    <citation type="submission" date="2016-10" db="EMBL/GenBank/DDBJ databases">
        <authorList>
            <person name="Varghese N."/>
            <person name="Submissions S."/>
        </authorList>
    </citation>
    <scope>NUCLEOTIDE SEQUENCE [LARGE SCALE GENOMIC DNA]</scope>
    <source>
        <strain evidence="1 2">DSM 29073</strain>
    </source>
</reference>
<sequence length="116" mass="11743">MKKQLVTVLTGAFALLATLPSCNDSDLVGPGGGGHTISLTLATAIAPIQESVAGVRRARSGSEAAQAGFSYELVSSDADSIAVSGPMTKAPTTLKNVYALLFKSDGTFNGRANIGT</sequence>
<keyword evidence="2" id="KW-1185">Reference proteome</keyword>
<dbReference type="RefSeq" id="WP_146059480.1">
    <property type="nucleotide sequence ID" value="NZ_FNVS01000013.1"/>
</dbReference>
<organism evidence="1 2">
    <name type="scientific">Parabacteroides chinchillae</name>
    <dbReference type="NCBI Taxonomy" id="871327"/>
    <lineage>
        <taxon>Bacteria</taxon>
        <taxon>Pseudomonadati</taxon>
        <taxon>Bacteroidota</taxon>
        <taxon>Bacteroidia</taxon>
        <taxon>Bacteroidales</taxon>
        <taxon>Tannerellaceae</taxon>
        <taxon>Parabacteroides</taxon>
    </lineage>
</organism>
<accession>A0A8G2BXL0</accession>
<evidence type="ECO:0000313" key="2">
    <source>
        <dbReference type="Proteomes" id="UP000236725"/>
    </source>
</evidence>
<dbReference type="EMBL" id="FNVS01000013">
    <property type="protein sequence ID" value="SEG06206.1"/>
    <property type="molecule type" value="Genomic_DNA"/>
</dbReference>